<proteinExistence type="predicted"/>
<name>A0ABC8YXH0_9POAL</name>
<dbReference type="Pfam" id="PF07762">
    <property type="entry name" value="DUF1618"/>
    <property type="match status" value="1"/>
</dbReference>
<dbReference type="EMBL" id="OZ075127">
    <property type="protein sequence ID" value="CAL4952020.1"/>
    <property type="molecule type" value="Genomic_DNA"/>
</dbReference>
<reference evidence="3" key="1">
    <citation type="submission" date="2024-06" db="EMBL/GenBank/DDBJ databases">
        <authorList>
            <person name="Ryan C."/>
        </authorList>
    </citation>
    <scope>NUCLEOTIDE SEQUENCE [LARGE SCALE GENOMIC DNA]</scope>
</reference>
<sequence length="415" mass="46401">MATADDFRTSRHGRVRHDIPSSVLLSLWCPTATRFTNATTATSTTSSGVPISVTFCAAARPPAVSHLSVDCPGLELDRADLSLAPKAALSLSQVPKLDRLPSPNLDSLYGLGDNRIAILSCGDGKYAVAALEPHSVLDFKLYLYRSGSDGKAAGRWTSQRVVVENPLRDVVCPLPGSAWRVLFHLTSKVIVLGGTRGTVGWVDLWRGILLCDVLQVQENPKLVDMPLPLPSFTNWGKFLDVCRRCPLYNHDIDVNQSKDTIRYVEMERTDPWSWKATIWTMSIPVTWWGDWRRQCYVRSEDIDPPADIRMHFRLLHRFYRVKKEGVAAIERTMALGRLHMAYPTLGIADDDADVVYLLCDGINAGLMKMVFAVDVRTKTLRGMVKLDAKRRIGFFGYYFASGISKHLKTSGNFRL</sequence>
<organism evidence="2 3">
    <name type="scientific">Urochloa decumbens</name>
    <dbReference type="NCBI Taxonomy" id="240449"/>
    <lineage>
        <taxon>Eukaryota</taxon>
        <taxon>Viridiplantae</taxon>
        <taxon>Streptophyta</taxon>
        <taxon>Embryophyta</taxon>
        <taxon>Tracheophyta</taxon>
        <taxon>Spermatophyta</taxon>
        <taxon>Magnoliopsida</taxon>
        <taxon>Liliopsida</taxon>
        <taxon>Poales</taxon>
        <taxon>Poaceae</taxon>
        <taxon>PACMAD clade</taxon>
        <taxon>Panicoideae</taxon>
        <taxon>Panicodae</taxon>
        <taxon>Paniceae</taxon>
        <taxon>Melinidinae</taxon>
        <taxon>Urochloa</taxon>
    </lineage>
</organism>
<dbReference type="AlphaFoldDB" id="A0ABC8YXH0"/>
<feature type="domain" description="DUF1618" evidence="1">
    <location>
        <begin position="201"/>
        <end position="356"/>
    </location>
</feature>
<evidence type="ECO:0000259" key="1">
    <source>
        <dbReference type="Pfam" id="PF07762"/>
    </source>
</evidence>
<dbReference type="InterPro" id="IPR011676">
    <property type="entry name" value="DUF1618"/>
</dbReference>
<dbReference type="PANTHER" id="PTHR33074">
    <property type="entry name" value="EXPRESSED PROTEIN-RELATED"/>
    <property type="match status" value="1"/>
</dbReference>
<protein>
    <recommendedName>
        <fullName evidence="1">DUF1618 domain-containing protein</fullName>
    </recommendedName>
</protein>
<evidence type="ECO:0000313" key="3">
    <source>
        <dbReference type="Proteomes" id="UP001497457"/>
    </source>
</evidence>
<dbReference type="PANTHER" id="PTHR33074:SF18">
    <property type="entry name" value="OS06G0718700 PROTEIN"/>
    <property type="match status" value="1"/>
</dbReference>
<gene>
    <name evidence="2" type="ORF">URODEC1_LOCUS39266</name>
</gene>
<dbReference type="Gene3D" id="1.10.260.200">
    <property type="match status" value="1"/>
</dbReference>
<evidence type="ECO:0000313" key="2">
    <source>
        <dbReference type="EMBL" id="CAL4952020.1"/>
    </source>
</evidence>
<reference evidence="2 3" key="2">
    <citation type="submission" date="2024-10" db="EMBL/GenBank/DDBJ databases">
        <authorList>
            <person name="Ryan C."/>
        </authorList>
    </citation>
    <scope>NUCLEOTIDE SEQUENCE [LARGE SCALE GENOMIC DNA]</scope>
</reference>
<keyword evidence="3" id="KW-1185">Reference proteome</keyword>
<dbReference type="Proteomes" id="UP001497457">
    <property type="component" value="Chromosome 17b"/>
</dbReference>
<accession>A0ABC8YXH0</accession>